<evidence type="ECO:0000256" key="3">
    <source>
        <dbReference type="ARBA" id="ARBA00012856"/>
    </source>
</evidence>
<dbReference type="GO" id="GO:0032259">
    <property type="term" value="P:methylation"/>
    <property type="evidence" value="ECO:0007669"/>
    <property type="project" value="UniProtKB-KW"/>
</dbReference>
<dbReference type="AlphaFoldDB" id="A0A9W7L233"/>
<dbReference type="GO" id="GO:0006730">
    <property type="term" value="P:one-carbon metabolic process"/>
    <property type="evidence" value="ECO:0007669"/>
    <property type="project" value="UniProtKB-KW"/>
</dbReference>
<dbReference type="InterPro" id="IPR001796">
    <property type="entry name" value="DHFR_dom"/>
</dbReference>
<dbReference type="PROSITE" id="PS51330">
    <property type="entry name" value="DHFR_2"/>
    <property type="match status" value="1"/>
</dbReference>
<keyword evidence="10" id="KW-0560">Oxidoreductase</keyword>
<dbReference type="GO" id="GO:0004146">
    <property type="term" value="F:dihydrofolate reductase activity"/>
    <property type="evidence" value="ECO:0007669"/>
    <property type="project" value="UniProtKB-EC"/>
</dbReference>
<evidence type="ECO:0000256" key="12">
    <source>
        <dbReference type="RuleBase" id="RU004474"/>
    </source>
</evidence>
<dbReference type="EC" id="2.1.1.45" evidence="2"/>
<dbReference type="Pfam" id="PF00186">
    <property type="entry name" value="DHFR_1"/>
    <property type="match status" value="1"/>
</dbReference>
<dbReference type="SUPFAM" id="SSF53597">
    <property type="entry name" value="Dihydrofolate reductase-like"/>
    <property type="match status" value="1"/>
</dbReference>
<evidence type="ECO:0000256" key="9">
    <source>
        <dbReference type="ARBA" id="ARBA00022857"/>
    </source>
</evidence>
<dbReference type="GO" id="GO:0004799">
    <property type="term" value="F:thymidylate synthase activity"/>
    <property type="evidence" value="ECO:0007669"/>
    <property type="project" value="UniProtKB-EC"/>
</dbReference>
<evidence type="ECO:0000256" key="4">
    <source>
        <dbReference type="ARBA" id="ARBA00019798"/>
    </source>
</evidence>
<evidence type="ECO:0000256" key="1">
    <source>
        <dbReference type="ARBA" id="ARBA00004903"/>
    </source>
</evidence>
<evidence type="ECO:0000256" key="8">
    <source>
        <dbReference type="ARBA" id="ARBA00022727"/>
    </source>
</evidence>
<keyword evidence="6" id="KW-0489">Methyltransferase</keyword>
<dbReference type="InterPro" id="IPR012259">
    <property type="entry name" value="DHFR"/>
</dbReference>
<dbReference type="Proteomes" id="UP001165065">
    <property type="component" value="Unassembled WGS sequence"/>
</dbReference>
<keyword evidence="9" id="KW-0521">NADP</keyword>
<keyword evidence="5" id="KW-0554">One-carbon metabolism</keyword>
<dbReference type="InterPro" id="IPR024072">
    <property type="entry name" value="DHFR-like_dom_sf"/>
</dbReference>
<evidence type="ECO:0000259" key="13">
    <source>
        <dbReference type="PROSITE" id="PS51330"/>
    </source>
</evidence>
<dbReference type="GO" id="GO:0005739">
    <property type="term" value="C:mitochondrion"/>
    <property type="evidence" value="ECO:0007669"/>
    <property type="project" value="TreeGrafter"/>
</dbReference>
<dbReference type="PRINTS" id="PR00070">
    <property type="entry name" value="DHFR"/>
</dbReference>
<evidence type="ECO:0000313" key="14">
    <source>
        <dbReference type="EMBL" id="GMI21020.1"/>
    </source>
</evidence>
<dbReference type="EMBL" id="BRYA01000525">
    <property type="protein sequence ID" value="GMI21020.1"/>
    <property type="molecule type" value="Genomic_DNA"/>
</dbReference>
<sequence length="209" mass="23016">MVSVIVAASKAEWGIGCKNELPWRISEDMKHFKNITETAEGDKVNAVIMGRKTWESIPSKFRPLPSRINVVLSRSFLSDQENATTAANEDGNVGGEYPEDVIKAGSLEDALEKLKAVPNLSRTFIIGGGEIYNLAMSSNLVSSIYLTQVSSVPPSTKFDAFFPKLATSDWEVEDIGGGVKTDKKGVLKYQFFKYSKPEEGEDVNPEEMQ</sequence>
<protein>
    <recommendedName>
        <fullName evidence="4">Bifunctional dihydrofolate reductase-thymidylate synthase</fullName>
        <ecNumber evidence="3">1.5.1.3</ecNumber>
        <ecNumber evidence="2">2.1.1.45</ecNumber>
    </recommendedName>
</protein>
<dbReference type="GO" id="GO:0046655">
    <property type="term" value="P:folic acid metabolic process"/>
    <property type="evidence" value="ECO:0007669"/>
    <property type="project" value="TreeGrafter"/>
</dbReference>
<keyword evidence="7" id="KW-0808">Transferase</keyword>
<dbReference type="GO" id="GO:0050661">
    <property type="term" value="F:NADP binding"/>
    <property type="evidence" value="ECO:0007669"/>
    <property type="project" value="InterPro"/>
</dbReference>
<comment type="pathway">
    <text evidence="1">Cofactor biosynthesis; tetrahydrofolate biosynthesis; 5,6,7,8-tetrahydrofolate from 7,8-dihydrofolate: step 1/1.</text>
</comment>
<comment type="function">
    <text evidence="11">Bifunctional enzyme. Involved in de novo dTMP biosynthesis. Key enzyme in folate metabolism. Catalyzes an essential reaction for de novo glycine and purine synthesis, DNA precursor synthesis, and for the conversion of dUMP to dTMP.</text>
</comment>
<gene>
    <name evidence="14" type="ORF">TrCOL_g13570</name>
</gene>
<dbReference type="GO" id="GO:0009165">
    <property type="term" value="P:nucleotide biosynthetic process"/>
    <property type="evidence" value="ECO:0007669"/>
    <property type="project" value="UniProtKB-KW"/>
</dbReference>
<dbReference type="InterPro" id="IPR017925">
    <property type="entry name" value="DHFR_CS"/>
</dbReference>
<evidence type="ECO:0000256" key="5">
    <source>
        <dbReference type="ARBA" id="ARBA00022563"/>
    </source>
</evidence>
<dbReference type="GO" id="GO:0046654">
    <property type="term" value="P:tetrahydrofolate biosynthetic process"/>
    <property type="evidence" value="ECO:0007669"/>
    <property type="project" value="InterPro"/>
</dbReference>
<evidence type="ECO:0000256" key="11">
    <source>
        <dbReference type="ARBA" id="ARBA00025154"/>
    </source>
</evidence>
<proteinExistence type="inferred from homology"/>
<dbReference type="PROSITE" id="PS00075">
    <property type="entry name" value="DHFR_1"/>
    <property type="match status" value="1"/>
</dbReference>
<organism evidence="14 15">
    <name type="scientific">Triparma columacea</name>
    <dbReference type="NCBI Taxonomy" id="722753"/>
    <lineage>
        <taxon>Eukaryota</taxon>
        <taxon>Sar</taxon>
        <taxon>Stramenopiles</taxon>
        <taxon>Ochrophyta</taxon>
        <taxon>Bolidophyceae</taxon>
        <taxon>Parmales</taxon>
        <taxon>Triparmaceae</taxon>
        <taxon>Triparma</taxon>
    </lineage>
</organism>
<evidence type="ECO:0000313" key="15">
    <source>
        <dbReference type="Proteomes" id="UP001165065"/>
    </source>
</evidence>
<keyword evidence="8" id="KW-0545">Nucleotide biosynthesis</keyword>
<accession>A0A9W7L233</accession>
<evidence type="ECO:0000256" key="7">
    <source>
        <dbReference type="ARBA" id="ARBA00022679"/>
    </source>
</evidence>
<evidence type="ECO:0000256" key="2">
    <source>
        <dbReference type="ARBA" id="ARBA00011947"/>
    </source>
</evidence>
<dbReference type="EC" id="1.5.1.3" evidence="3"/>
<comment type="caution">
    <text evidence="14">The sequence shown here is derived from an EMBL/GenBank/DDBJ whole genome shotgun (WGS) entry which is preliminary data.</text>
</comment>
<name>A0A9W7L233_9STRA</name>
<dbReference type="Gene3D" id="3.40.430.10">
    <property type="entry name" value="Dihydrofolate Reductase, subunit A"/>
    <property type="match status" value="1"/>
</dbReference>
<evidence type="ECO:0000256" key="6">
    <source>
        <dbReference type="ARBA" id="ARBA00022603"/>
    </source>
</evidence>
<reference evidence="15" key="1">
    <citation type="journal article" date="2023" name="Commun. Biol.">
        <title>Genome analysis of Parmales, the sister group of diatoms, reveals the evolutionary specialization of diatoms from phago-mixotrophs to photoautotrophs.</title>
        <authorList>
            <person name="Ban H."/>
            <person name="Sato S."/>
            <person name="Yoshikawa S."/>
            <person name="Yamada K."/>
            <person name="Nakamura Y."/>
            <person name="Ichinomiya M."/>
            <person name="Sato N."/>
            <person name="Blanc-Mathieu R."/>
            <person name="Endo H."/>
            <person name="Kuwata A."/>
            <person name="Ogata H."/>
        </authorList>
    </citation>
    <scope>NUCLEOTIDE SEQUENCE [LARGE SCALE GENOMIC DNA]</scope>
</reference>
<dbReference type="PANTHER" id="PTHR48069">
    <property type="entry name" value="DIHYDROFOLATE REDUCTASE"/>
    <property type="match status" value="1"/>
</dbReference>
<feature type="domain" description="DHFR" evidence="13">
    <location>
        <begin position="1"/>
        <end position="196"/>
    </location>
</feature>
<evidence type="ECO:0000256" key="10">
    <source>
        <dbReference type="ARBA" id="ARBA00023002"/>
    </source>
</evidence>
<dbReference type="CDD" id="cd00209">
    <property type="entry name" value="DHFR"/>
    <property type="match status" value="1"/>
</dbReference>
<comment type="similarity">
    <text evidence="12">Belongs to the dihydrofolate reductase family.</text>
</comment>
<dbReference type="GO" id="GO:0046452">
    <property type="term" value="P:dihydrofolate metabolic process"/>
    <property type="evidence" value="ECO:0007669"/>
    <property type="project" value="TreeGrafter"/>
</dbReference>
<dbReference type="PANTHER" id="PTHR48069:SF3">
    <property type="entry name" value="DIHYDROFOLATE REDUCTASE"/>
    <property type="match status" value="1"/>
</dbReference>
<keyword evidence="15" id="KW-1185">Reference proteome</keyword>
<dbReference type="OrthoDB" id="4664297at2759"/>